<dbReference type="PROSITE" id="PS00154">
    <property type="entry name" value="ATPASE_E1_E2"/>
    <property type="match status" value="1"/>
</dbReference>
<keyword evidence="7" id="KW-0813">Transport</keyword>
<keyword evidence="6 13" id="KW-0547">Nucleotide-binding</keyword>
<evidence type="ECO:0000256" key="10">
    <source>
        <dbReference type="ARBA" id="ARBA00022989"/>
    </source>
</evidence>
<dbReference type="InterPro" id="IPR059000">
    <property type="entry name" value="ATPase_P-type_domA"/>
</dbReference>
<dbReference type="GO" id="GO:0016887">
    <property type="term" value="F:ATP hydrolysis activity"/>
    <property type="evidence" value="ECO:0007669"/>
    <property type="project" value="InterPro"/>
</dbReference>
<dbReference type="PRINTS" id="PR00119">
    <property type="entry name" value="CATATPASE"/>
</dbReference>
<evidence type="ECO:0000256" key="8">
    <source>
        <dbReference type="ARBA" id="ARBA00022840"/>
    </source>
</evidence>
<dbReference type="Proteomes" id="UP000664209">
    <property type="component" value="Unassembled WGS sequence"/>
</dbReference>
<keyword evidence="12 13" id="KW-0472">Membrane</keyword>
<feature type="compositionally biased region" description="Basic and acidic residues" evidence="14">
    <location>
        <begin position="30"/>
        <end position="45"/>
    </location>
</feature>
<feature type="transmembrane region" description="Helical" evidence="13">
    <location>
        <begin position="308"/>
        <end position="330"/>
    </location>
</feature>
<dbReference type="Gene3D" id="3.40.50.1000">
    <property type="entry name" value="HAD superfamily/HAD-like"/>
    <property type="match status" value="1"/>
</dbReference>
<evidence type="ECO:0000256" key="14">
    <source>
        <dbReference type="SAM" id="MobiDB-lite"/>
    </source>
</evidence>
<evidence type="ECO:0000256" key="2">
    <source>
        <dbReference type="ARBA" id="ARBA00006024"/>
    </source>
</evidence>
<dbReference type="InterPro" id="IPR023298">
    <property type="entry name" value="ATPase_P-typ_TM_dom_sf"/>
</dbReference>
<keyword evidence="7" id="KW-0406">Ion transport</keyword>
<dbReference type="GO" id="GO:0005886">
    <property type="term" value="C:plasma membrane"/>
    <property type="evidence" value="ECO:0007669"/>
    <property type="project" value="UniProtKB-SubCell"/>
</dbReference>
<dbReference type="Gene3D" id="3.40.1110.10">
    <property type="entry name" value="Calcium-transporting ATPase, cytoplasmic domain N"/>
    <property type="match status" value="1"/>
</dbReference>
<gene>
    <name evidence="16" type="ORF">J4G33_12025</name>
</gene>
<dbReference type="SFLD" id="SFLDG00002">
    <property type="entry name" value="C1.7:_P-type_atpase_like"/>
    <property type="match status" value="1"/>
</dbReference>
<keyword evidence="11" id="KW-0186">Copper</keyword>
<dbReference type="RefSeq" id="WP_208056213.1">
    <property type="nucleotide sequence ID" value="NZ_JAGEMK010000006.1"/>
</dbReference>
<feature type="region of interest" description="Disordered" evidence="14">
    <location>
        <begin position="1"/>
        <end position="52"/>
    </location>
</feature>
<comment type="subcellular location">
    <subcellularLocation>
        <location evidence="1">Cell membrane</location>
        <topology evidence="1">Multi-pass membrane protein</topology>
    </subcellularLocation>
</comment>
<evidence type="ECO:0000256" key="4">
    <source>
        <dbReference type="ARBA" id="ARBA00022692"/>
    </source>
</evidence>
<evidence type="ECO:0000256" key="13">
    <source>
        <dbReference type="RuleBase" id="RU362081"/>
    </source>
</evidence>
<evidence type="ECO:0000259" key="15">
    <source>
        <dbReference type="Pfam" id="PF00122"/>
    </source>
</evidence>
<dbReference type="InterPro" id="IPR044492">
    <property type="entry name" value="P_typ_ATPase_HD_dom"/>
</dbReference>
<dbReference type="Gene3D" id="2.70.150.10">
    <property type="entry name" value="Calcium-transporting ATPase, cytoplasmic transduction domain A"/>
    <property type="match status" value="1"/>
</dbReference>
<dbReference type="InterPro" id="IPR036412">
    <property type="entry name" value="HAD-like_sf"/>
</dbReference>
<evidence type="ECO:0000256" key="5">
    <source>
        <dbReference type="ARBA" id="ARBA00022723"/>
    </source>
</evidence>
<dbReference type="InterPro" id="IPR027256">
    <property type="entry name" value="P-typ_ATPase_IB"/>
</dbReference>
<evidence type="ECO:0000256" key="6">
    <source>
        <dbReference type="ARBA" id="ARBA00022741"/>
    </source>
</evidence>
<dbReference type="InterPro" id="IPR023214">
    <property type="entry name" value="HAD_sf"/>
</dbReference>
<dbReference type="Pfam" id="PF00122">
    <property type="entry name" value="E1-E2_ATPase"/>
    <property type="match status" value="1"/>
</dbReference>
<keyword evidence="7" id="KW-0187">Copper transport</keyword>
<dbReference type="PANTHER" id="PTHR43520">
    <property type="entry name" value="ATP7, ISOFORM B"/>
    <property type="match status" value="1"/>
</dbReference>
<dbReference type="GO" id="GO:0005524">
    <property type="term" value="F:ATP binding"/>
    <property type="evidence" value="ECO:0007669"/>
    <property type="project" value="UniProtKB-UniRule"/>
</dbReference>
<feature type="transmembrane region" description="Helical" evidence="13">
    <location>
        <begin position="650"/>
        <end position="675"/>
    </location>
</feature>
<dbReference type="SUPFAM" id="SSF56784">
    <property type="entry name" value="HAD-like"/>
    <property type="match status" value="1"/>
</dbReference>
<dbReference type="PRINTS" id="PR00943">
    <property type="entry name" value="CUATPASE"/>
</dbReference>
<dbReference type="GO" id="GO:0055070">
    <property type="term" value="P:copper ion homeostasis"/>
    <property type="evidence" value="ECO:0007669"/>
    <property type="project" value="TreeGrafter"/>
</dbReference>
<dbReference type="PANTHER" id="PTHR43520:SF8">
    <property type="entry name" value="P-TYPE CU(+) TRANSPORTER"/>
    <property type="match status" value="1"/>
</dbReference>
<dbReference type="SFLD" id="SFLDF00027">
    <property type="entry name" value="p-type_atpase"/>
    <property type="match status" value="1"/>
</dbReference>
<evidence type="ECO:0000256" key="7">
    <source>
        <dbReference type="ARBA" id="ARBA00022796"/>
    </source>
</evidence>
<keyword evidence="17" id="KW-1185">Reference proteome</keyword>
<keyword evidence="4 13" id="KW-0812">Transmembrane</keyword>
<feature type="transmembrane region" description="Helical" evidence="13">
    <location>
        <begin position="157"/>
        <end position="174"/>
    </location>
</feature>
<proteinExistence type="inferred from homology"/>
<name>A0A939RVL8_9CELL</name>
<comment type="similarity">
    <text evidence="2 13">Belongs to the cation transport ATPase (P-type) (TC 3.A.3) family. Type IB subfamily.</text>
</comment>
<dbReference type="InterPro" id="IPR018303">
    <property type="entry name" value="ATPase_P-typ_P_site"/>
</dbReference>
<evidence type="ECO:0000256" key="9">
    <source>
        <dbReference type="ARBA" id="ARBA00022967"/>
    </source>
</evidence>
<dbReference type="SFLD" id="SFLDS00003">
    <property type="entry name" value="Haloacid_Dehalogenase"/>
    <property type="match status" value="1"/>
</dbReference>
<protein>
    <submittedName>
        <fullName evidence="16">Heavy metal translocating P-type ATPase</fullName>
    </submittedName>
</protein>
<keyword evidence="5 13" id="KW-0479">Metal-binding</keyword>
<evidence type="ECO:0000256" key="1">
    <source>
        <dbReference type="ARBA" id="ARBA00004651"/>
    </source>
</evidence>
<dbReference type="InterPro" id="IPR023299">
    <property type="entry name" value="ATPase_P-typ_cyto_dom_N"/>
</dbReference>
<evidence type="ECO:0000256" key="12">
    <source>
        <dbReference type="ARBA" id="ARBA00023136"/>
    </source>
</evidence>
<feature type="transmembrane region" description="Helical" evidence="13">
    <location>
        <begin position="96"/>
        <end position="118"/>
    </location>
</feature>
<dbReference type="NCBIfam" id="TIGR01494">
    <property type="entry name" value="ATPase_P-type"/>
    <property type="match status" value="1"/>
</dbReference>
<reference evidence="16" key="1">
    <citation type="submission" date="2021-03" db="EMBL/GenBank/DDBJ databases">
        <title>Actinotalea soli sp. nov., isolated from soil.</title>
        <authorList>
            <person name="Ping W."/>
            <person name="Zhang J."/>
        </authorList>
    </citation>
    <scope>NUCLEOTIDE SEQUENCE</scope>
    <source>
        <strain evidence="16">BY-33</strain>
    </source>
</reference>
<evidence type="ECO:0000256" key="3">
    <source>
        <dbReference type="ARBA" id="ARBA00022475"/>
    </source>
</evidence>
<accession>A0A939RVL8</accession>
<dbReference type="InterPro" id="IPR008250">
    <property type="entry name" value="ATPase_P-typ_transduc_dom_A_sf"/>
</dbReference>
<dbReference type="FunFam" id="2.70.150.10:FF:000020">
    <property type="entry name" value="Copper-exporting P-type ATPase A"/>
    <property type="match status" value="1"/>
</dbReference>
<dbReference type="NCBIfam" id="TIGR01525">
    <property type="entry name" value="ATPase-IB_hvy"/>
    <property type="match status" value="1"/>
</dbReference>
<dbReference type="AlphaFoldDB" id="A0A939RVL8"/>
<feature type="transmembrane region" description="Helical" evidence="13">
    <location>
        <begin position="681"/>
        <end position="698"/>
    </location>
</feature>
<evidence type="ECO:0000256" key="11">
    <source>
        <dbReference type="ARBA" id="ARBA00023008"/>
    </source>
</evidence>
<sequence length="710" mass="73442">MVQQEQQAHGQHHLPGATPRAGAHRRHQPGHRDPEPPAQREDHQHVTGHAGHAGSVDQFRSRFWVSLALAVPVVVYSEMLGNLLGFRPPSFPGSEMVSPTLGTVLFLHGGWPFLTGAITEARGRRPGMMLLISLAITVAFGASWATTLGIGGFELDFWWELALLIVVMLLGHWLEMRALGAASGALDALAALLPDVAERLDGDGLVEVSLADLGVGDVVLVRTGGRVPVDGEVVDGSARVDESMITGESRTVRRATGDTVVGGSIATDGSLRILVTAVGAATALAGIQRLVAEAQASSSRAQALADRAASFLFFFAVSVGLTTAVVWTLLGSADDAVTRTVTVLVIACPHALGLAIPLVIAISTERAARSGVLVKDRLALERMRNVDTVLFDKTGTLTQGRHTVTHVATAPGVSEDEMLALAAAVEAESEHPVARALVRAARSGGAQVPAGHGLRSLPGRGVQGTVDGQTVTVGGPTLLRETGAAVPAEVSAATDAWAARGASVLHVLNGGRVLGAVALEDAVREHSRRTVEALHSRGVRVAMITGDAQQVADAVAADLGVDEVFAQVLPEHKDAKITELQGRGHTVAMVGDGVNDAPALARADVGIAIGAGTDVAIQSAGVVLASDDPRGVLSVIALSRVSYRKMWQNLAWATGYNVVAVPLAAGVLAGAGFILSPAVGAIMMSGSTIVVALNAQLLRRTVLDPARLTA</sequence>
<dbReference type="Pfam" id="PF00702">
    <property type="entry name" value="Hydrolase"/>
    <property type="match status" value="1"/>
</dbReference>
<keyword evidence="3 13" id="KW-1003">Cell membrane</keyword>
<keyword evidence="9" id="KW-1278">Translocase</keyword>
<feature type="transmembrane region" description="Helical" evidence="13">
    <location>
        <begin position="342"/>
        <end position="362"/>
    </location>
</feature>
<organism evidence="16 17">
    <name type="scientific">Actinotalea soli</name>
    <dbReference type="NCBI Taxonomy" id="2819234"/>
    <lineage>
        <taxon>Bacteria</taxon>
        <taxon>Bacillati</taxon>
        <taxon>Actinomycetota</taxon>
        <taxon>Actinomycetes</taxon>
        <taxon>Micrococcales</taxon>
        <taxon>Cellulomonadaceae</taxon>
        <taxon>Actinotalea</taxon>
    </lineage>
</organism>
<evidence type="ECO:0000313" key="17">
    <source>
        <dbReference type="Proteomes" id="UP000664209"/>
    </source>
</evidence>
<dbReference type="SUPFAM" id="SSF81653">
    <property type="entry name" value="Calcium ATPase, transduction domain A"/>
    <property type="match status" value="1"/>
</dbReference>
<dbReference type="EMBL" id="JAGEMK010000006">
    <property type="protein sequence ID" value="MBO1752530.1"/>
    <property type="molecule type" value="Genomic_DNA"/>
</dbReference>
<comment type="caution">
    <text evidence="16">The sequence shown here is derived from an EMBL/GenBank/DDBJ whole genome shotgun (WGS) entry which is preliminary data.</text>
</comment>
<dbReference type="SUPFAM" id="SSF81665">
    <property type="entry name" value="Calcium ATPase, transmembrane domain M"/>
    <property type="match status" value="1"/>
</dbReference>
<feature type="transmembrane region" description="Helical" evidence="13">
    <location>
        <begin position="130"/>
        <end position="151"/>
    </location>
</feature>
<feature type="transmembrane region" description="Helical" evidence="13">
    <location>
        <begin position="63"/>
        <end position="84"/>
    </location>
</feature>
<dbReference type="GO" id="GO:0005507">
    <property type="term" value="F:copper ion binding"/>
    <property type="evidence" value="ECO:0007669"/>
    <property type="project" value="TreeGrafter"/>
</dbReference>
<keyword evidence="8 13" id="KW-0067">ATP-binding</keyword>
<dbReference type="InterPro" id="IPR001757">
    <property type="entry name" value="P_typ_ATPase"/>
</dbReference>
<dbReference type="GO" id="GO:0043682">
    <property type="term" value="F:P-type divalent copper transporter activity"/>
    <property type="evidence" value="ECO:0007669"/>
    <property type="project" value="TreeGrafter"/>
</dbReference>
<keyword evidence="10 13" id="KW-1133">Transmembrane helix</keyword>
<dbReference type="NCBIfam" id="TIGR01511">
    <property type="entry name" value="ATPase-IB1_Cu"/>
    <property type="match status" value="1"/>
</dbReference>
<evidence type="ECO:0000313" key="16">
    <source>
        <dbReference type="EMBL" id="MBO1752530.1"/>
    </source>
</evidence>
<feature type="domain" description="P-type ATPase A" evidence="15">
    <location>
        <begin position="192"/>
        <end position="291"/>
    </location>
</feature>